<keyword evidence="2" id="KW-0732">Signal</keyword>
<feature type="region of interest" description="Disordered" evidence="1">
    <location>
        <begin position="60"/>
        <end position="95"/>
    </location>
</feature>
<protein>
    <submittedName>
        <fullName evidence="3">Uncharacterized protein</fullName>
    </submittedName>
</protein>
<accession>A0A9D0ZMJ7</accession>
<evidence type="ECO:0000313" key="4">
    <source>
        <dbReference type="Proteomes" id="UP000824260"/>
    </source>
</evidence>
<organism evidence="3 4">
    <name type="scientific">Candidatus Pullichristensenella stercorigallinarum</name>
    <dbReference type="NCBI Taxonomy" id="2840909"/>
    <lineage>
        <taxon>Bacteria</taxon>
        <taxon>Bacillati</taxon>
        <taxon>Bacillota</taxon>
        <taxon>Clostridia</taxon>
        <taxon>Candidatus Pullichristensenella</taxon>
    </lineage>
</organism>
<sequence>MKRFALIALALLVAMIPMVVSAEATPVPEGESVEEIWSATVLRTDIVSLLVQIEAIDPENEAGYPWDMPEPEQEAPEETPATEQAPDTAHSLSTQEDDGDILGVQLVNIAADAPIWQRTQDGFEEADAAQIAEGDVLTLRILDGEALEIVIEETAPAAEGADALKG</sequence>
<dbReference type="AlphaFoldDB" id="A0A9D0ZMJ7"/>
<evidence type="ECO:0000256" key="1">
    <source>
        <dbReference type="SAM" id="MobiDB-lite"/>
    </source>
</evidence>
<reference evidence="3" key="1">
    <citation type="submission" date="2020-10" db="EMBL/GenBank/DDBJ databases">
        <authorList>
            <person name="Gilroy R."/>
        </authorList>
    </citation>
    <scope>NUCLEOTIDE SEQUENCE</scope>
    <source>
        <strain evidence="3">ChiSjej6B24-2974</strain>
    </source>
</reference>
<reference evidence="3" key="2">
    <citation type="journal article" date="2021" name="PeerJ">
        <title>Extensive microbial diversity within the chicken gut microbiome revealed by metagenomics and culture.</title>
        <authorList>
            <person name="Gilroy R."/>
            <person name="Ravi A."/>
            <person name="Getino M."/>
            <person name="Pursley I."/>
            <person name="Horton D.L."/>
            <person name="Alikhan N.F."/>
            <person name="Baker D."/>
            <person name="Gharbi K."/>
            <person name="Hall N."/>
            <person name="Watson M."/>
            <person name="Adriaenssens E.M."/>
            <person name="Foster-Nyarko E."/>
            <person name="Jarju S."/>
            <person name="Secka A."/>
            <person name="Antonio M."/>
            <person name="Oren A."/>
            <person name="Chaudhuri R.R."/>
            <person name="La Ragione R."/>
            <person name="Hildebrand F."/>
            <person name="Pallen M.J."/>
        </authorList>
    </citation>
    <scope>NUCLEOTIDE SEQUENCE</scope>
    <source>
        <strain evidence="3">ChiSjej6B24-2974</strain>
    </source>
</reference>
<comment type="caution">
    <text evidence="3">The sequence shown here is derived from an EMBL/GenBank/DDBJ whole genome shotgun (WGS) entry which is preliminary data.</text>
</comment>
<dbReference type="Proteomes" id="UP000824260">
    <property type="component" value="Unassembled WGS sequence"/>
</dbReference>
<proteinExistence type="predicted"/>
<name>A0A9D0ZMJ7_9FIRM</name>
<feature type="chain" id="PRO_5039138657" evidence="2">
    <location>
        <begin position="23"/>
        <end position="166"/>
    </location>
</feature>
<evidence type="ECO:0000256" key="2">
    <source>
        <dbReference type="SAM" id="SignalP"/>
    </source>
</evidence>
<dbReference type="EMBL" id="DVFZ01000033">
    <property type="protein sequence ID" value="HIQ82064.1"/>
    <property type="molecule type" value="Genomic_DNA"/>
</dbReference>
<gene>
    <name evidence="3" type="ORF">IAA52_03060</name>
</gene>
<feature type="signal peptide" evidence="2">
    <location>
        <begin position="1"/>
        <end position="22"/>
    </location>
</feature>
<evidence type="ECO:0000313" key="3">
    <source>
        <dbReference type="EMBL" id="HIQ82064.1"/>
    </source>
</evidence>